<sequence length="60" mass="6852">MQIHTTLSEALEKCNDWRTFCKEQGWNEYAVNEGGGDIEVTLTIEDAERYGLIPREATCD</sequence>
<accession>A0A0F9HFM5</accession>
<evidence type="ECO:0000313" key="1">
    <source>
        <dbReference type="EMBL" id="KKM14261.1"/>
    </source>
</evidence>
<dbReference type="AlphaFoldDB" id="A0A0F9HFM5"/>
<protein>
    <submittedName>
        <fullName evidence="1">Uncharacterized protein</fullName>
    </submittedName>
</protein>
<organism evidence="1">
    <name type="scientific">marine sediment metagenome</name>
    <dbReference type="NCBI Taxonomy" id="412755"/>
    <lineage>
        <taxon>unclassified sequences</taxon>
        <taxon>metagenomes</taxon>
        <taxon>ecological metagenomes</taxon>
    </lineage>
</organism>
<comment type="caution">
    <text evidence="1">The sequence shown here is derived from an EMBL/GenBank/DDBJ whole genome shotgun (WGS) entry which is preliminary data.</text>
</comment>
<gene>
    <name evidence="1" type="ORF">LCGC14_1707870</name>
</gene>
<reference evidence="1" key="1">
    <citation type="journal article" date="2015" name="Nature">
        <title>Complex archaea that bridge the gap between prokaryotes and eukaryotes.</title>
        <authorList>
            <person name="Spang A."/>
            <person name="Saw J.H."/>
            <person name="Jorgensen S.L."/>
            <person name="Zaremba-Niedzwiedzka K."/>
            <person name="Martijn J."/>
            <person name="Lind A.E."/>
            <person name="van Eijk R."/>
            <person name="Schleper C."/>
            <person name="Guy L."/>
            <person name="Ettema T.J."/>
        </authorList>
    </citation>
    <scope>NUCLEOTIDE SEQUENCE</scope>
</reference>
<dbReference type="EMBL" id="LAZR01015189">
    <property type="protein sequence ID" value="KKM14261.1"/>
    <property type="molecule type" value="Genomic_DNA"/>
</dbReference>
<name>A0A0F9HFM5_9ZZZZ</name>
<proteinExistence type="predicted"/>